<keyword evidence="5" id="KW-0175">Coiled coil</keyword>
<evidence type="ECO:0000256" key="1">
    <source>
        <dbReference type="ARBA" id="ARBA00004370"/>
    </source>
</evidence>
<dbReference type="PANTHER" id="PTHR30332:SF24">
    <property type="entry name" value="SECRETIN GSPD-RELATED"/>
    <property type="match status" value="1"/>
</dbReference>
<dbReference type="GO" id="GO:0016020">
    <property type="term" value="C:membrane"/>
    <property type="evidence" value="ECO:0007669"/>
    <property type="project" value="UniProtKB-SubCell"/>
</dbReference>
<comment type="similarity">
    <text evidence="4">Belongs to the bacterial secretin family.</text>
</comment>
<dbReference type="PANTHER" id="PTHR30332">
    <property type="entry name" value="PROBABLE GENERAL SECRETION PATHWAY PROTEIN D"/>
    <property type="match status" value="1"/>
</dbReference>
<name>A0A6F8PQY6_9GAMM</name>
<dbReference type="PRINTS" id="PR00811">
    <property type="entry name" value="BCTERIALGSPD"/>
</dbReference>
<dbReference type="KEGG" id="tzo:THMIRHAT_22710"/>
<evidence type="ECO:0000256" key="4">
    <source>
        <dbReference type="RuleBase" id="RU004003"/>
    </source>
</evidence>
<dbReference type="Pfam" id="PF00263">
    <property type="entry name" value="Secretin"/>
    <property type="match status" value="1"/>
</dbReference>
<dbReference type="InterPro" id="IPR001775">
    <property type="entry name" value="GspD/PilQ"/>
</dbReference>
<dbReference type="GO" id="GO:0015627">
    <property type="term" value="C:type II protein secretion system complex"/>
    <property type="evidence" value="ECO:0007669"/>
    <property type="project" value="TreeGrafter"/>
</dbReference>
<evidence type="ECO:0000256" key="5">
    <source>
        <dbReference type="SAM" id="Coils"/>
    </source>
</evidence>
<evidence type="ECO:0000256" key="2">
    <source>
        <dbReference type="ARBA" id="ARBA00022729"/>
    </source>
</evidence>
<gene>
    <name evidence="7" type="ORF">THMIRHAT_22710</name>
</gene>
<dbReference type="GO" id="GO:0009306">
    <property type="term" value="P:protein secretion"/>
    <property type="evidence" value="ECO:0007669"/>
    <property type="project" value="InterPro"/>
</dbReference>
<dbReference type="EMBL" id="AP021888">
    <property type="protein sequence ID" value="BBP44525.1"/>
    <property type="molecule type" value="Genomic_DNA"/>
</dbReference>
<dbReference type="InterPro" id="IPR004846">
    <property type="entry name" value="T2SS/T3SS_dom"/>
</dbReference>
<keyword evidence="8" id="KW-1185">Reference proteome</keyword>
<evidence type="ECO:0000313" key="8">
    <source>
        <dbReference type="Proteomes" id="UP000501466"/>
    </source>
</evidence>
<protein>
    <recommendedName>
        <fullName evidence="6">Type II/III secretion system secretin-like domain-containing protein</fullName>
    </recommendedName>
</protein>
<feature type="domain" description="Type II/III secretion system secretin-like" evidence="6">
    <location>
        <begin position="305"/>
        <end position="455"/>
    </location>
</feature>
<feature type="coiled-coil region" evidence="5">
    <location>
        <begin position="455"/>
        <end position="482"/>
    </location>
</feature>
<reference evidence="8" key="1">
    <citation type="submission" date="2019-11" db="EMBL/GenBank/DDBJ databases">
        <title>Isolation and characterization of two novel species in the genus Thiomicrorhabdus.</title>
        <authorList>
            <person name="Mochizuki J."/>
            <person name="Kojima H."/>
            <person name="Fukui M."/>
        </authorList>
    </citation>
    <scope>NUCLEOTIDE SEQUENCE [LARGE SCALE GENOMIC DNA]</scope>
    <source>
        <strain evidence="8">AkT22</strain>
    </source>
</reference>
<dbReference type="AlphaFoldDB" id="A0A6F8PQY6"/>
<organism evidence="7 8">
    <name type="scientific">Thiosulfativibrio zosterae</name>
    <dbReference type="NCBI Taxonomy" id="2675053"/>
    <lineage>
        <taxon>Bacteria</taxon>
        <taxon>Pseudomonadati</taxon>
        <taxon>Pseudomonadota</taxon>
        <taxon>Gammaproteobacteria</taxon>
        <taxon>Thiotrichales</taxon>
        <taxon>Piscirickettsiaceae</taxon>
        <taxon>Thiosulfativibrio</taxon>
    </lineage>
</organism>
<dbReference type="PROSITE" id="PS51257">
    <property type="entry name" value="PROKAR_LIPOPROTEIN"/>
    <property type="match status" value="1"/>
</dbReference>
<keyword evidence="2" id="KW-0732">Signal</keyword>
<keyword evidence="3" id="KW-0472">Membrane</keyword>
<dbReference type="RefSeq" id="WP_173292237.1">
    <property type="nucleotide sequence ID" value="NZ_AP021888.1"/>
</dbReference>
<accession>A0A6F8PQY6</accession>
<dbReference type="InterPro" id="IPR050810">
    <property type="entry name" value="Bact_Secretion_Sys_Channel"/>
</dbReference>
<evidence type="ECO:0000313" key="7">
    <source>
        <dbReference type="EMBL" id="BBP44525.1"/>
    </source>
</evidence>
<comment type="subcellular location">
    <subcellularLocation>
        <location evidence="1">Membrane</location>
    </subcellularLocation>
</comment>
<evidence type="ECO:0000259" key="6">
    <source>
        <dbReference type="Pfam" id="PF00263"/>
    </source>
</evidence>
<proteinExistence type="inferred from homology"/>
<sequence length="482" mass="54009">MYLIKVTFLFFLFVLLAGCSAQRDSLPKMLMYEQPVIAKSIQSSNMVDTAEGIDINSSGEVVVKASGRPILTLIDELAYKRRFNYTIEGQIPDTLRPEIVDASCRKNKSYEECGKWIFKNEEDFFSTLMIWLSTPQLSKSQVPFEVLQTADGFKFRPKDSSLRTQAFKKVFLFNLTSIEAQAQLNTLFPSSDDKPLKIVSIPSQNALVINEPLELLERIGNIFLSVDADAPQVLIESRVFEYDEALNRKIGTALQYAEQSKDMTYGLSTIFGQNLTTEIGNLLINQTDTERKQTILASLAFEAADSGVKILAEPRLMVKPGKQSSIYLNSVKYVSLTGIQTVQLEKIETGIEFKVTPTILSEKSILLEIEIKQSEFLPNSEPGVSQNTNENRINTSIVVNDGELISLGGIYLDKADTGSYGLPYLKDAPGLGWLFGSSSSTKSRGAIEFMIRPTIKNIKKRIEDNQEKMLDFTKEREKEEAE</sequence>
<dbReference type="Proteomes" id="UP000501466">
    <property type="component" value="Chromosome"/>
</dbReference>
<evidence type="ECO:0000256" key="3">
    <source>
        <dbReference type="ARBA" id="ARBA00023136"/>
    </source>
</evidence>